<accession>W1P1B4</accession>
<sequence length="89" mass="10088">MAPTLFDANMILRLAVDGDPVICRPISDVCEFIENQLGEVSTRGNLAVIEHSWLKAKFINCHLIVVQVLRYTRAYLFFLINVTILSYSS</sequence>
<dbReference type="Proteomes" id="UP000017836">
    <property type="component" value="Unassembled WGS sequence"/>
</dbReference>
<dbReference type="EMBL" id="KI394342">
    <property type="protein sequence ID" value="ERN03637.1"/>
    <property type="molecule type" value="Genomic_DNA"/>
</dbReference>
<dbReference type="AlphaFoldDB" id="W1P1B4"/>
<organism evidence="1 2">
    <name type="scientific">Amborella trichopoda</name>
    <dbReference type="NCBI Taxonomy" id="13333"/>
    <lineage>
        <taxon>Eukaryota</taxon>
        <taxon>Viridiplantae</taxon>
        <taxon>Streptophyta</taxon>
        <taxon>Embryophyta</taxon>
        <taxon>Tracheophyta</taxon>
        <taxon>Spermatophyta</taxon>
        <taxon>Magnoliopsida</taxon>
        <taxon>Amborellales</taxon>
        <taxon>Amborellaceae</taxon>
        <taxon>Amborella</taxon>
    </lineage>
</organism>
<proteinExistence type="predicted"/>
<keyword evidence="2" id="KW-1185">Reference proteome</keyword>
<name>W1P1B4_AMBTC</name>
<dbReference type="HOGENOM" id="CLU_2457817_0_0_1"/>
<reference evidence="2" key="1">
    <citation type="journal article" date="2013" name="Science">
        <title>The Amborella genome and the evolution of flowering plants.</title>
        <authorList>
            <consortium name="Amborella Genome Project"/>
        </authorList>
    </citation>
    <scope>NUCLEOTIDE SEQUENCE [LARGE SCALE GENOMIC DNA]</scope>
</reference>
<evidence type="ECO:0000313" key="2">
    <source>
        <dbReference type="Proteomes" id="UP000017836"/>
    </source>
</evidence>
<evidence type="ECO:0000313" key="1">
    <source>
        <dbReference type="EMBL" id="ERN03637.1"/>
    </source>
</evidence>
<protein>
    <submittedName>
        <fullName evidence="1">Uncharacterized protein</fullName>
    </submittedName>
</protein>
<dbReference type="Gramene" id="ERN03637">
    <property type="protein sequence ID" value="ERN03637"/>
    <property type="gene ID" value="AMTR_s00144p00026340"/>
</dbReference>
<gene>
    <name evidence="1" type="ORF">AMTR_s00144p00026340</name>
</gene>